<gene>
    <name evidence="1" type="ORF">PU648_38750</name>
</gene>
<accession>A0ABU3UW93</accession>
<keyword evidence="2" id="KW-1185">Reference proteome</keyword>
<comment type="caution">
    <text evidence="1">The sequence shown here is derived from an EMBL/GenBank/DDBJ whole genome shotgun (WGS) entry which is preliminary data.</text>
</comment>
<sequence>MTFRADLDAKSADGLPDRVGADVIVPLEWCSCGGALGIAAGRVIGFEYNGDPVVQLDLSGCTTRPTPPHCSAPPLVFTRREIEKLRWLL</sequence>
<evidence type="ECO:0000313" key="2">
    <source>
        <dbReference type="Proteomes" id="UP001257627"/>
    </source>
</evidence>
<dbReference type="EMBL" id="JARAKF010000001">
    <property type="protein sequence ID" value="MDU8998196.1"/>
    <property type="molecule type" value="Genomic_DNA"/>
</dbReference>
<dbReference type="RefSeq" id="WP_316734991.1">
    <property type="nucleotide sequence ID" value="NZ_JARAKF010000001.1"/>
</dbReference>
<protein>
    <submittedName>
        <fullName evidence="1">Uncharacterized protein</fullName>
    </submittedName>
</protein>
<name>A0ABU3UW93_9ACTN</name>
<reference evidence="1 2" key="1">
    <citation type="submission" date="2023-02" db="EMBL/GenBank/DDBJ databases">
        <authorList>
            <person name="Maleckis M."/>
        </authorList>
    </citation>
    <scope>NUCLEOTIDE SEQUENCE [LARGE SCALE GENOMIC DNA]</scope>
    <source>
        <strain evidence="1 2">P8-A2</strain>
    </source>
</reference>
<evidence type="ECO:0000313" key="1">
    <source>
        <dbReference type="EMBL" id="MDU8998196.1"/>
    </source>
</evidence>
<dbReference type="Proteomes" id="UP001257627">
    <property type="component" value="Unassembled WGS sequence"/>
</dbReference>
<organism evidence="1 2">
    <name type="scientific">Streptomyces mirabilis</name>
    <dbReference type="NCBI Taxonomy" id="68239"/>
    <lineage>
        <taxon>Bacteria</taxon>
        <taxon>Bacillati</taxon>
        <taxon>Actinomycetota</taxon>
        <taxon>Actinomycetes</taxon>
        <taxon>Kitasatosporales</taxon>
        <taxon>Streptomycetaceae</taxon>
        <taxon>Streptomyces</taxon>
    </lineage>
</organism>
<proteinExistence type="predicted"/>